<proteinExistence type="inferred from homology"/>
<dbReference type="InterPro" id="IPR016181">
    <property type="entry name" value="Acyl_CoA_acyltransferase"/>
</dbReference>
<accession>A0AAV4A9Q9</accession>
<dbReference type="SUPFAM" id="SSF55729">
    <property type="entry name" value="Acyl-CoA N-acyltransferases (Nat)"/>
    <property type="match status" value="1"/>
</dbReference>
<sequence>ISAEDCCFGLQKEEMETSLHHVTDSDLPQLKQWLEKFLPNSFKLYCTVRETLQGRWRGTTFVTLGWPDILAVGEGAVPKNSACYEFHMAPPITCVFSPDPEHVEALLLYPGFLDWSQPIAFQAASEKIRSTITKVSQAKGGNCVLKTNCILEASQEELPPRPVPEGLELRALDADLHTEYVTSTWPHSRNGAAAYIQEMLRRFPSVGLFDKNNECIGLEIGNEYGAMGMLHVREEFRGRGLGKIITSQLAQKYFCDNLPVIAVTIKSNEAALRMHTSMGFRVMGEVDWVLYYTGNLQELMDKIGYVDIY</sequence>
<keyword evidence="4" id="KW-1185">Reference proteome</keyword>
<keyword evidence="1" id="KW-0012">Acyltransferase</keyword>
<dbReference type="AlphaFoldDB" id="A0AAV4A9Q9"/>
<dbReference type="Gene3D" id="3.40.630.30">
    <property type="match status" value="1"/>
</dbReference>
<dbReference type="PANTHER" id="PTHR15298">
    <property type="entry name" value="L-COA N-ACYLTRANSFERASE-RELATED"/>
    <property type="match status" value="1"/>
</dbReference>
<protein>
    <recommendedName>
        <fullName evidence="1">Glycine N-acyltransferase-like protein</fullName>
        <ecNumber evidence="1">2.3.1.-</ecNumber>
    </recommendedName>
</protein>
<comment type="similarity">
    <text evidence="1">Belongs to the glycine N-acyltransferase family.</text>
</comment>
<evidence type="ECO:0000256" key="1">
    <source>
        <dbReference type="RuleBase" id="RU368002"/>
    </source>
</evidence>
<evidence type="ECO:0000313" key="4">
    <source>
        <dbReference type="Proteomes" id="UP000735302"/>
    </source>
</evidence>
<dbReference type="GO" id="GO:0047961">
    <property type="term" value="F:glycine N-acyltransferase activity"/>
    <property type="evidence" value="ECO:0007669"/>
    <property type="project" value="InterPro"/>
</dbReference>
<dbReference type="InterPro" id="IPR010313">
    <property type="entry name" value="Glycine_N-acyltransferase"/>
</dbReference>
<dbReference type="EMBL" id="BLXT01003743">
    <property type="protein sequence ID" value="GFO04915.1"/>
    <property type="molecule type" value="Genomic_DNA"/>
</dbReference>
<evidence type="ECO:0000313" key="3">
    <source>
        <dbReference type="EMBL" id="GFO04915.1"/>
    </source>
</evidence>
<dbReference type="InterPro" id="IPR013653">
    <property type="entry name" value="GCN5-like_dom"/>
</dbReference>
<evidence type="ECO:0000259" key="2">
    <source>
        <dbReference type="PROSITE" id="PS51186"/>
    </source>
</evidence>
<dbReference type="PANTHER" id="PTHR15298:SF1">
    <property type="entry name" value="GLYCINE N-ACYLTRANSFERASE-LIKE PROTEIN"/>
    <property type="match status" value="1"/>
</dbReference>
<feature type="non-terminal residue" evidence="3">
    <location>
        <position position="1"/>
    </location>
</feature>
<comment type="caution">
    <text evidence="3">The sequence shown here is derived from an EMBL/GenBank/DDBJ whole genome shotgun (WGS) entry which is preliminary data.</text>
</comment>
<reference evidence="3 4" key="1">
    <citation type="journal article" date="2021" name="Elife">
        <title>Chloroplast acquisition without the gene transfer in kleptoplastic sea slugs, Plakobranchus ocellatus.</title>
        <authorList>
            <person name="Maeda T."/>
            <person name="Takahashi S."/>
            <person name="Yoshida T."/>
            <person name="Shimamura S."/>
            <person name="Takaki Y."/>
            <person name="Nagai Y."/>
            <person name="Toyoda A."/>
            <person name="Suzuki Y."/>
            <person name="Arimoto A."/>
            <person name="Ishii H."/>
            <person name="Satoh N."/>
            <person name="Nishiyama T."/>
            <person name="Hasebe M."/>
            <person name="Maruyama T."/>
            <person name="Minagawa J."/>
            <person name="Obokata J."/>
            <person name="Shigenobu S."/>
        </authorList>
    </citation>
    <scope>NUCLEOTIDE SEQUENCE [LARGE SCALE GENOMIC DNA]</scope>
</reference>
<dbReference type="InterPro" id="IPR015938">
    <property type="entry name" value="Glycine_N-acyltransferase_N"/>
</dbReference>
<dbReference type="PROSITE" id="PS51186">
    <property type="entry name" value="GNAT"/>
    <property type="match status" value="1"/>
</dbReference>
<gene>
    <name evidence="3" type="ORF">PoB_003142000</name>
</gene>
<dbReference type="EC" id="2.3.1.-" evidence="1"/>
<keyword evidence="1" id="KW-0808">Transferase</keyword>
<dbReference type="Proteomes" id="UP000735302">
    <property type="component" value="Unassembled WGS sequence"/>
</dbReference>
<dbReference type="Pfam" id="PF08445">
    <property type="entry name" value="FR47"/>
    <property type="match status" value="1"/>
</dbReference>
<organism evidence="3 4">
    <name type="scientific">Plakobranchus ocellatus</name>
    <dbReference type="NCBI Taxonomy" id="259542"/>
    <lineage>
        <taxon>Eukaryota</taxon>
        <taxon>Metazoa</taxon>
        <taxon>Spiralia</taxon>
        <taxon>Lophotrochozoa</taxon>
        <taxon>Mollusca</taxon>
        <taxon>Gastropoda</taxon>
        <taxon>Heterobranchia</taxon>
        <taxon>Euthyneura</taxon>
        <taxon>Panpulmonata</taxon>
        <taxon>Sacoglossa</taxon>
        <taxon>Placobranchoidea</taxon>
        <taxon>Plakobranchidae</taxon>
        <taxon>Plakobranchus</taxon>
    </lineage>
</organism>
<dbReference type="InterPro" id="IPR000182">
    <property type="entry name" value="GNAT_dom"/>
</dbReference>
<dbReference type="GO" id="GO:0005739">
    <property type="term" value="C:mitochondrion"/>
    <property type="evidence" value="ECO:0007669"/>
    <property type="project" value="InterPro"/>
</dbReference>
<feature type="domain" description="N-acetyltransferase" evidence="2">
    <location>
        <begin position="164"/>
        <end position="297"/>
    </location>
</feature>
<dbReference type="Pfam" id="PF06021">
    <property type="entry name" value="Gly_acyl_tr_N"/>
    <property type="match status" value="1"/>
</dbReference>
<name>A0AAV4A9Q9_9GAST</name>